<dbReference type="PANTHER" id="PTHR34212:SF1">
    <property type="entry name" value="OS06G0106900 PROTEIN"/>
    <property type="match status" value="1"/>
</dbReference>
<organism evidence="2 3">
    <name type="scientific">Punica granatum</name>
    <name type="common">Pomegranate</name>
    <dbReference type="NCBI Taxonomy" id="22663"/>
    <lineage>
        <taxon>Eukaryota</taxon>
        <taxon>Viridiplantae</taxon>
        <taxon>Streptophyta</taxon>
        <taxon>Embryophyta</taxon>
        <taxon>Tracheophyta</taxon>
        <taxon>Spermatophyta</taxon>
        <taxon>Magnoliopsida</taxon>
        <taxon>eudicotyledons</taxon>
        <taxon>Gunneridae</taxon>
        <taxon>Pentapetalae</taxon>
        <taxon>rosids</taxon>
        <taxon>malvids</taxon>
        <taxon>Myrtales</taxon>
        <taxon>Lythraceae</taxon>
        <taxon>Punica</taxon>
    </lineage>
</organism>
<evidence type="ECO:0000313" key="2">
    <source>
        <dbReference type="EMBL" id="PKI52089.1"/>
    </source>
</evidence>
<dbReference type="PANTHER" id="PTHR34212">
    <property type="entry name" value="OS02G0104200 PROTEIN"/>
    <property type="match status" value="1"/>
</dbReference>
<keyword evidence="1" id="KW-0175">Coiled coil</keyword>
<dbReference type="STRING" id="22663.A0A2I0J775"/>
<accession>A0A2I0J775</accession>
<dbReference type="Proteomes" id="UP000233551">
    <property type="component" value="Unassembled WGS sequence"/>
</dbReference>
<name>A0A2I0J775_PUNGR</name>
<evidence type="ECO:0000313" key="3">
    <source>
        <dbReference type="Proteomes" id="UP000233551"/>
    </source>
</evidence>
<keyword evidence="3" id="KW-1185">Reference proteome</keyword>
<evidence type="ECO:0000256" key="1">
    <source>
        <dbReference type="SAM" id="Coils"/>
    </source>
</evidence>
<dbReference type="EMBL" id="PGOL01001975">
    <property type="protein sequence ID" value="PKI52089.1"/>
    <property type="molecule type" value="Genomic_DNA"/>
</dbReference>
<sequence>MDKRVENLCATLLAGKARVWAGLVKTGKNFHLNQKAPTPPNHKATRVLNLLMVDAIVRSCIFSSFFRKKSLHSTLSFPSTRAEAIEKKFRSGPPRHSREACCDSPSISIPPHQGCGGLGRMPTIHGSVSSYSVTLLLSPAVSVWECVVRKMRAQPVVKKAKKKQIVDEVDRLKQAEKKRCRLEKALATSAAIRSELEKKKQRKKEQQKLDEEGAAIAEAVALHVLGEDADETCDGVCDKDDICGEFFRSCQIESLPCWKRPICSLEKIGWACDTGGSKFIWGGSIDDESVWESPRYSAGFSAAQAVSSLQTTTEDAGVGSLS</sequence>
<proteinExistence type="predicted"/>
<comment type="caution">
    <text evidence="2">The sequence shown here is derived from an EMBL/GenBank/DDBJ whole genome shotgun (WGS) entry which is preliminary data.</text>
</comment>
<gene>
    <name evidence="2" type="ORF">CRG98_027505</name>
</gene>
<reference evidence="2 3" key="1">
    <citation type="submission" date="2017-11" db="EMBL/GenBank/DDBJ databases">
        <title>De-novo sequencing of pomegranate (Punica granatum L.) genome.</title>
        <authorList>
            <person name="Akparov Z."/>
            <person name="Amiraslanov A."/>
            <person name="Hajiyeva S."/>
            <person name="Abbasov M."/>
            <person name="Kaur K."/>
            <person name="Hamwieh A."/>
            <person name="Solovyev V."/>
            <person name="Salamov A."/>
            <person name="Braich B."/>
            <person name="Kosarev P."/>
            <person name="Mahmoud A."/>
            <person name="Hajiyev E."/>
            <person name="Babayeva S."/>
            <person name="Izzatullayeva V."/>
            <person name="Mammadov A."/>
            <person name="Mammadov A."/>
            <person name="Sharifova S."/>
            <person name="Ojaghi J."/>
            <person name="Eynullazada K."/>
            <person name="Bayramov B."/>
            <person name="Abdulazimova A."/>
            <person name="Shahmuradov I."/>
        </authorList>
    </citation>
    <scope>NUCLEOTIDE SEQUENCE [LARGE SCALE GENOMIC DNA]</scope>
    <source>
        <strain evidence="3">cv. AG2017</strain>
        <tissue evidence="2">Leaf</tissue>
    </source>
</reference>
<dbReference type="AlphaFoldDB" id="A0A2I0J775"/>
<protein>
    <submittedName>
        <fullName evidence="2">Uncharacterized protein</fullName>
    </submittedName>
</protein>
<feature type="coiled-coil region" evidence="1">
    <location>
        <begin position="158"/>
        <end position="209"/>
    </location>
</feature>